<dbReference type="InterPro" id="IPR025836">
    <property type="entry name" value="Zn_knuckle_CX2CX4HX4C"/>
</dbReference>
<evidence type="ECO:0000313" key="3">
    <source>
        <dbReference type="EMBL" id="SPD27464.1"/>
    </source>
</evidence>
<evidence type="ECO:0000259" key="2">
    <source>
        <dbReference type="PROSITE" id="PS50878"/>
    </source>
</evidence>
<proteinExistence type="predicted"/>
<reference evidence="3" key="1">
    <citation type="submission" date="2018-02" db="EMBL/GenBank/DDBJ databases">
        <authorList>
            <person name="Cohen D.B."/>
            <person name="Kent A.D."/>
        </authorList>
    </citation>
    <scope>NUCLEOTIDE SEQUENCE</scope>
</reference>
<feature type="region of interest" description="Disordered" evidence="1">
    <location>
        <begin position="608"/>
        <end position="635"/>
    </location>
</feature>
<dbReference type="Pfam" id="PF14111">
    <property type="entry name" value="DUF4283"/>
    <property type="match status" value="1"/>
</dbReference>
<gene>
    <name evidence="3" type="ORF">FSB_LOCUS55346</name>
</gene>
<dbReference type="InterPro" id="IPR025558">
    <property type="entry name" value="DUF4283"/>
</dbReference>
<dbReference type="Pfam" id="PF13966">
    <property type="entry name" value="zf-RVT"/>
    <property type="match status" value="1"/>
</dbReference>
<dbReference type="PROSITE" id="PS50878">
    <property type="entry name" value="RT_POL"/>
    <property type="match status" value="1"/>
</dbReference>
<feature type="domain" description="Reverse transcriptase" evidence="2">
    <location>
        <begin position="1181"/>
        <end position="1463"/>
    </location>
</feature>
<sequence length="1810" mass="204737">MEDMSGMWENFQLNDREEVPFEFGPEEEIEQFYLAARFMTSRVLNIESVVRTFKPLWRAAHGFTARDMGNNMLVFAFEDVSDLERVLQSEPWSYDKHLVSFQRVEADTSISEMDCQWVSFWVQIHNLPVRRMNHETASALGGTLGVVEKVVESEEERGREGCMRVRVKVDISKPLCRGRKARLVAGKETWISFKYERLPNFCYWCGLLTHGDRDCEKWLRSKGTLRREDQQYGAWLRASVERPIRRVEVKVIGRSDVPRWGKSHQKNEDHGGQNSTHGGNGSPKVVKSFMDFTQLKENLPNPFGDDSATAVNAEQILPTNPAASILSTDPSTAVNVEQILSTNSAASMQYSDPNTAVNVEKTLPKKSTASIPSFDPSIAANHVEKDVHSCAKSPPNDSATAVNVEQILPTNPAASILSTDPSTAVNVEQILSTNSAASMQYSDQNTAVNVEKILPKKSTNSAASMQYSDQNTAVNVEKTLPKKSTKSAASMQYSDQNTAVNVEKTLPKKSTNSAASMQYFDQNTAVNVEKTLPKKSTASIPSFDPSIAANRVEKDVHSCAKSPPDFLQQNAVHSCVKSSPHFPQKNDVGKKGDKINQSGILRDISGSIRKGKESQLRKKKSMGGPKTLPNGKENILKNTCGVQSNPNGQEKNSTNTCDLSGLHEVKIQTEPSGLHEVKIQTEPRGFLETCWQKKVRGNEGNQSTTLDGDEAEAVAVLVLHNLVKSEGPTVLFLMETKLDVRGMESIRVKLGFKFCFSVPCLGRSGGLALLWNDPAQVTIQNFSQNHVDSHVQLAEGAKWRFTGFYGHPEGHRKWESWVLLDKLHSLDNTPWLCMGDFNEILSISERSGEVLGSTRRMQDFSDVVNRCGLVDLGFRGIPFTWENRRDGEALIQKRLDRALANAAWLDCFNLCSVSHVVCSYSDHVPLLLHMDTSTRHCQPKRRPRKFEEKWSLHPECEAIIQDVWSREEAIGSPMFILCEKIKHCREALYRWYKDVSGEFQNKIKVHTASLTSLISSNFAGQNNSAIASLKAEINKLLLSEELHWRQRSRMTWLAAGDSNTKFFHSQANQRRRTNCLSGLWNSDNVWCTDESQIENIAVSYFDDIFHTSTPVNLEDTLTAVNSRVTPEANQRLLQPFTADEVRIALFQMHPSKAPGPDGMSSFFFQKYWNIVGVDVVAAVLSVLNSGKILRKINLTHISLIPKKKNPERMSEYRPISLCNVVYKIISKVLANRLKVILPCIISDSQSAFVPGRLITDNVSVAFEFIHKMKAKRRGKKGEMAIKLDMSKAYDRVEWAFIEGIMRKLGFAERWISLLMECICTVQYSVLIDGVPKGYINPTRGIRQGDPLSPYVFLLCAEGLSALFQQASAMGHLKGIQSCRGGPWVSHLFFADDSLLFGQANISECRKILEILNLYEGSSGQKINREKTAIYFSSNTSQVTRQLILEFWGSQGASIFDKYLGLPAMIGRSKKSIFNGLKERIVQRLQGWKEKFLSKAGREVLIKAVAQAIPTYAMNCFRLPKAWCEEVNGLIARYWWGQKKDERKLHWIKWDKLCTAKAEGGLGFRNLHSFNTALLAKQCWRLIHNTQSLFYRVFKARYFPSCSFTEAQMGSNPSFLWRSILSGRGVLNKGLRWHHEEGQLSRPLWSETKTGVFSVKSAYEMLERERSRSITGECSYSAQLRWLWRKTWKLAIPGKIKHFLWRAYHETLPTNHQLHRRKIRSSSLCSICDQKEETIYHAIWQCPLARNTWALIHGRLQKLSNQDGEFSRFLQWIFKALPKEEVEDWAVTAWSIWNARNRFVHEGLSNTSSNH</sequence>
<protein>
    <recommendedName>
        <fullName evidence="2">Reverse transcriptase domain-containing protein</fullName>
    </recommendedName>
</protein>
<name>A0A2N9IT57_FAGSY</name>
<feature type="compositionally biased region" description="Basic and acidic residues" evidence="1">
    <location>
        <begin position="257"/>
        <end position="271"/>
    </location>
</feature>
<dbReference type="InterPro" id="IPR005135">
    <property type="entry name" value="Endo/exonuclease/phosphatase"/>
</dbReference>
<dbReference type="Pfam" id="PF00078">
    <property type="entry name" value="RVT_1"/>
    <property type="match status" value="1"/>
</dbReference>
<dbReference type="Gene3D" id="3.60.10.10">
    <property type="entry name" value="Endonuclease/exonuclease/phosphatase"/>
    <property type="match status" value="1"/>
</dbReference>
<accession>A0A2N9IT57</accession>
<dbReference type="CDD" id="cd01650">
    <property type="entry name" value="RT_nLTR_like"/>
    <property type="match status" value="1"/>
</dbReference>
<dbReference type="SUPFAM" id="SSF56672">
    <property type="entry name" value="DNA/RNA polymerases"/>
    <property type="match status" value="1"/>
</dbReference>
<evidence type="ECO:0000256" key="1">
    <source>
        <dbReference type="SAM" id="MobiDB-lite"/>
    </source>
</evidence>
<dbReference type="InterPro" id="IPR043502">
    <property type="entry name" value="DNA/RNA_pol_sf"/>
</dbReference>
<dbReference type="EMBL" id="OIVN01006193">
    <property type="protein sequence ID" value="SPD27464.1"/>
    <property type="molecule type" value="Genomic_DNA"/>
</dbReference>
<dbReference type="InterPro" id="IPR026960">
    <property type="entry name" value="RVT-Znf"/>
</dbReference>
<dbReference type="PANTHER" id="PTHR33116">
    <property type="entry name" value="REVERSE TRANSCRIPTASE ZINC-BINDING DOMAIN-CONTAINING PROTEIN-RELATED-RELATED"/>
    <property type="match status" value="1"/>
</dbReference>
<dbReference type="Pfam" id="PF14392">
    <property type="entry name" value="zf-CCHC_4"/>
    <property type="match status" value="1"/>
</dbReference>
<feature type="region of interest" description="Disordered" evidence="1">
    <location>
        <begin position="257"/>
        <end position="284"/>
    </location>
</feature>
<dbReference type="Pfam" id="PF03372">
    <property type="entry name" value="Exo_endo_phos"/>
    <property type="match status" value="1"/>
</dbReference>
<dbReference type="GO" id="GO:0003824">
    <property type="term" value="F:catalytic activity"/>
    <property type="evidence" value="ECO:0007669"/>
    <property type="project" value="InterPro"/>
</dbReference>
<dbReference type="SUPFAM" id="SSF56219">
    <property type="entry name" value="DNase I-like"/>
    <property type="match status" value="1"/>
</dbReference>
<dbReference type="InterPro" id="IPR036691">
    <property type="entry name" value="Endo/exonu/phosph_ase_sf"/>
</dbReference>
<dbReference type="PANTHER" id="PTHR33116:SF86">
    <property type="entry name" value="REVERSE TRANSCRIPTASE DOMAIN-CONTAINING PROTEIN"/>
    <property type="match status" value="1"/>
</dbReference>
<dbReference type="InterPro" id="IPR000477">
    <property type="entry name" value="RT_dom"/>
</dbReference>
<organism evidence="3">
    <name type="scientific">Fagus sylvatica</name>
    <name type="common">Beechnut</name>
    <dbReference type="NCBI Taxonomy" id="28930"/>
    <lineage>
        <taxon>Eukaryota</taxon>
        <taxon>Viridiplantae</taxon>
        <taxon>Streptophyta</taxon>
        <taxon>Embryophyta</taxon>
        <taxon>Tracheophyta</taxon>
        <taxon>Spermatophyta</taxon>
        <taxon>Magnoliopsida</taxon>
        <taxon>eudicotyledons</taxon>
        <taxon>Gunneridae</taxon>
        <taxon>Pentapetalae</taxon>
        <taxon>rosids</taxon>
        <taxon>fabids</taxon>
        <taxon>Fagales</taxon>
        <taxon>Fagaceae</taxon>
        <taxon>Fagus</taxon>
    </lineage>
</organism>